<organism evidence="8">
    <name type="scientific">hydrothermal vent metagenome</name>
    <dbReference type="NCBI Taxonomy" id="652676"/>
    <lineage>
        <taxon>unclassified sequences</taxon>
        <taxon>metagenomes</taxon>
        <taxon>ecological metagenomes</taxon>
    </lineage>
</organism>
<evidence type="ECO:0000256" key="6">
    <source>
        <dbReference type="SAM" id="Phobius"/>
    </source>
</evidence>
<accession>A0A3B0VRI2</accession>
<protein>
    <submittedName>
        <fullName evidence="8">COG0398: uncharacterized membrane protein / Mercuric ion reductase</fullName>
        <ecNumber evidence="8">1.16.1.1</ecNumber>
    </submittedName>
</protein>
<keyword evidence="8" id="KW-0560">Oxidoreductase</keyword>
<feature type="transmembrane region" description="Helical" evidence="6">
    <location>
        <begin position="167"/>
        <end position="186"/>
    </location>
</feature>
<evidence type="ECO:0000256" key="2">
    <source>
        <dbReference type="ARBA" id="ARBA00022475"/>
    </source>
</evidence>
<dbReference type="AlphaFoldDB" id="A0A3B0VRI2"/>
<evidence type="ECO:0000256" key="4">
    <source>
        <dbReference type="ARBA" id="ARBA00022989"/>
    </source>
</evidence>
<name>A0A3B0VRI2_9ZZZZ</name>
<dbReference type="EMBL" id="UOEX01000367">
    <property type="protein sequence ID" value="VAW41067.1"/>
    <property type="molecule type" value="Genomic_DNA"/>
</dbReference>
<dbReference type="GO" id="GO:0016152">
    <property type="term" value="F:mercury (II) reductase (NADP+) activity"/>
    <property type="evidence" value="ECO:0007669"/>
    <property type="project" value="UniProtKB-EC"/>
</dbReference>
<evidence type="ECO:0000259" key="7">
    <source>
        <dbReference type="Pfam" id="PF09335"/>
    </source>
</evidence>
<feature type="domain" description="VTT" evidence="7">
    <location>
        <begin position="77"/>
        <end position="190"/>
    </location>
</feature>
<feature type="transmembrane region" description="Helical" evidence="6">
    <location>
        <begin position="55"/>
        <end position="79"/>
    </location>
</feature>
<evidence type="ECO:0000256" key="3">
    <source>
        <dbReference type="ARBA" id="ARBA00022692"/>
    </source>
</evidence>
<keyword evidence="5 6" id="KW-0472">Membrane</keyword>
<keyword evidence="3 6" id="KW-0812">Transmembrane</keyword>
<keyword evidence="4 6" id="KW-1133">Transmembrane helix</keyword>
<dbReference type="Pfam" id="PF09335">
    <property type="entry name" value="VTT_dom"/>
    <property type="match status" value="1"/>
</dbReference>
<dbReference type="GO" id="GO:0005886">
    <property type="term" value="C:plasma membrane"/>
    <property type="evidence" value="ECO:0007669"/>
    <property type="project" value="UniProtKB-SubCell"/>
</dbReference>
<comment type="subcellular location">
    <subcellularLocation>
        <location evidence="1">Cell membrane</location>
        <topology evidence="1">Multi-pass membrane protein</topology>
    </subcellularLocation>
</comment>
<feature type="transmembrane region" description="Helical" evidence="6">
    <location>
        <begin position="198"/>
        <end position="220"/>
    </location>
</feature>
<keyword evidence="2" id="KW-1003">Cell membrane</keyword>
<dbReference type="EC" id="1.16.1.1" evidence="8"/>
<evidence type="ECO:0000313" key="8">
    <source>
        <dbReference type="EMBL" id="VAW41067.1"/>
    </source>
</evidence>
<proteinExistence type="predicted"/>
<feature type="transmembrane region" description="Helical" evidence="6">
    <location>
        <begin position="139"/>
        <end position="160"/>
    </location>
</feature>
<feature type="transmembrane region" description="Helical" evidence="6">
    <location>
        <begin position="86"/>
        <end position="115"/>
    </location>
</feature>
<dbReference type="InterPro" id="IPR032816">
    <property type="entry name" value="VTT_dom"/>
</dbReference>
<sequence length="233" mass="25319">MIGHKRGIGKKIIIAVIIVLLMVVFRYYDLGQYMTLAYLKSSQARFLALYQADRLLVISAYMGIYILVTALSLPGAVVLTLAGGGLFGLIVGTVVVSIASTIGATLACLVSRFLLREWVAAKFGAKLTAINEGIEREGAFYLFTLRLVPVFPFFMVNLLMGLTQMRLFTYFWVSQLGMLAGTIVYVNAGKELAGIDSLSGIMSPGLLASFVVLGLFPIAARKGVALYKKNKKE</sequence>
<feature type="transmembrane region" description="Helical" evidence="6">
    <location>
        <begin position="12"/>
        <end position="28"/>
    </location>
</feature>
<dbReference type="InterPro" id="IPR015414">
    <property type="entry name" value="TMEM64"/>
</dbReference>
<dbReference type="PANTHER" id="PTHR12677">
    <property type="entry name" value="GOLGI APPARATUS MEMBRANE PROTEIN TVP38-RELATED"/>
    <property type="match status" value="1"/>
</dbReference>
<evidence type="ECO:0000256" key="5">
    <source>
        <dbReference type="ARBA" id="ARBA00023136"/>
    </source>
</evidence>
<evidence type="ECO:0000256" key="1">
    <source>
        <dbReference type="ARBA" id="ARBA00004651"/>
    </source>
</evidence>
<reference evidence="8" key="1">
    <citation type="submission" date="2018-06" db="EMBL/GenBank/DDBJ databases">
        <authorList>
            <person name="Zhirakovskaya E."/>
        </authorList>
    </citation>
    <scope>NUCLEOTIDE SEQUENCE</scope>
</reference>
<dbReference type="PANTHER" id="PTHR12677:SF59">
    <property type="entry name" value="GOLGI APPARATUS MEMBRANE PROTEIN TVP38-RELATED"/>
    <property type="match status" value="1"/>
</dbReference>
<gene>
    <name evidence="8" type="ORF">MNBD_DELTA03-1247</name>
</gene>